<evidence type="ECO:0000256" key="1">
    <source>
        <dbReference type="ARBA" id="ARBA00007847"/>
    </source>
</evidence>
<dbReference type="PANTHER" id="PTHR21198">
    <property type="entry name" value="GLUTAMATE RACEMASE"/>
    <property type="match status" value="1"/>
</dbReference>
<keyword evidence="4" id="KW-1185">Reference proteome</keyword>
<dbReference type="NCBIfam" id="TIGR00035">
    <property type="entry name" value="asp_race"/>
    <property type="match status" value="1"/>
</dbReference>
<proteinExistence type="inferred from homology"/>
<dbReference type="SUPFAM" id="SSF53681">
    <property type="entry name" value="Aspartate/glutamate racemase"/>
    <property type="match status" value="2"/>
</dbReference>
<reference evidence="3" key="1">
    <citation type="journal article" date="2014" name="Int. J. Syst. Evol. Microbiol.">
        <title>Complete genome sequence of Corynebacterium casei LMG S-19264T (=DSM 44701T), isolated from a smear-ripened cheese.</title>
        <authorList>
            <consortium name="US DOE Joint Genome Institute (JGI-PGF)"/>
            <person name="Walter F."/>
            <person name="Albersmeier A."/>
            <person name="Kalinowski J."/>
            <person name="Ruckert C."/>
        </authorList>
    </citation>
    <scope>NUCLEOTIDE SEQUENCE</scope>
    <source>
        <strain evidence="3">CGMCC 1.12408</strain>
    </source>
</reference>
<dbReference type="InterPro" id="IPR015942">
    <property type="entry name" value="Asp/Glu/hydantoin_racemase"/>
</dbReference>
<organism evidence="3 4">
    <name type="scientific">Ornithinibacillus halotolerans</name>
    <dbReference type="NCBI Taxonomy" id="1274357"/>
    <lineage>
        <taxon>Bacteria</taxon>
        <taxon>Bacillati</taxon>
        <taxon>Bacillota</taxon>
        <taxon>Bacilli</taxon>
        <taxon>Bacillales</taxon>
        <taxon>Bacillaceae</taxon>
        <taxon>Ornithinibacillus</taxon>
    </lineage>
</organism>
<evidence type="ECO:0000313" key="4">
    <source>
        <dbReference type="Proteomes" id="UP000613512"/>
    </source>
</evidence>
<reference evidence="3" key="2">
    <citation type="submission" date="2020-09" db="EMBL/GenBank/DDBJ databases">
        <authorList>
            <person name="Sun Q."/>
            <person name="Zhou Y."/>
        </authorList>
    </citation>
    <scope>NUCLEOTIDE SEQUENCE</scope>
    <source>
        <strain evidence="3">CGMCC 1.12408</strain>
    </source>
</reference>
<dbReference type="AlphaFoldDB" id="A0A916S430"/>
<name>A0A916S430_9BACI</name>
<sequence>MEQKKLGVLGGMGPAATSLFFEKVIENTVAHKDQDHIDMVILNHATIPDRTRAILEDNKEPFLEAVKKDFEIFEAAGIENIAIPCNTSHYFYDEMQSMTTINIIHMIEETVKHIRNKFGQAIKIGILATDGTVNSGIYQRVCHKYNMEAHIPDVHSQEKVMRTIYDFKADIPVDVAGFEQIIINMTETENCDCVILGCTELSCIPISNQLQDYCVDAMQVLVNQSIILSGKEVKQNVIMLNQE</sequence>
<dbReference type="PANTHER" id="PTHR21198:SF7">
    <property type="entry name" value="ASPARTATE-GLUTAMATE RACEMASE FAMILY"/>
    <property type="match status" value="1"/>
</dbReference>
<comment type="similarity">
    <text evidence="1">Belongs to the aspartate/glutamate racemases family.</text>
</comment>
<evidence type="ECO:0000313" key="3">
    <source>
        <dbReference type="EMBL" id="GGA83085.1"/>
    </source>
</evidence>
<dbReference type="EMBL" id="BMEY01000015">
    <property type="protein sequence ID" value="GGA83085.1"/>
    <property type="molecule type" value="Genomic_DNA"/>
</dbReference>
<dbReference type="InterPro" id="IPR004380">
    <property type="entry name" value="Asp_race"/>
</dbReference>
<dbReference type="Proteomes" id="UP000613512">
    <property type="component" value="Unassembled WGS sequence"/>
</dbReference>
<protein>
    <submittedName>
        <fullName evidence="3">Aspartate racemase</fullName>
    </submittedName>
</protein>
<dbReference type="RefSeq" id="WP_188385274.1">
    <property type="nucleotide sequence ID" value="NZ_BMEY01000015.1"/>
</dbReference>
<accession>A0A916S430</accession>
<evidence type="ECO:0000256" key="2">
    <source>
        <dbReference type="ARBA" id="ARBA00023235"/>
    </source>
</evidence>
<dbReference type="InterPro" id="IPR001920">
    <property type="entry name" value="Asp/Glu_race"/>
</dbReference>
<dbReference type="GO" id="GO:0047661">
    <property type="term" value="F:amino-acid racemase activity"/>
    <property type="evidence" value="ECO:0007669"/>
    <property type="project" value="InterPro"/>
</dbReference>
<keyword evidence="2" id="KW-0413">Isomerase</keyword>
<dbReference type="Gene3D" id="3.40.50.1860">
    <property type="match status" value="2"/>
</dbReference>
<dbReference type="Pfam" id="PF01177">
    <property type="entry name" value="Asp_Glu_race"/>
    <property type="match status" value="1"/>
</dbReference>
<gene>
    <name evidence="3" type="primary">racD</name>
    <name evidence="3" type="ORF">GCM10008025_27780</name>
</gene>
<comment type="caution">
    <text evidence="3">The sequence shown here is derived from an EMBL/GenBank/DDBJ whole genome shotgun (WGS) entry which is preliminary data.</text>
</comment>